<comment type="caution">
    <text evidence="4">The sequence shown here is derived from an EMBL/GenBank/DDBJ whole genome shotgun (WGS) entry which is preliminary data.</text>
</comment>
<accession>A0A3E2BNP0</accession>
<keyword evidence="1" id="KW-0597">Phosphoprotein</keyword>
<dbReference type="SUPFAM" id="SSF47226">
    <property type="entry name" value="Histidine-containing phosphotransfer domain, HPT domain"/>
    <property type="match status" value="1"/>
</dbReference>
<gene>
    <name evidence="4" type="ORF">OP8BY_1953</name>
</gene>
<dbReference type="Proteomes" id="UP000257323">
    <property type="component" value="Unassembled WGS sequence"/>
</dbReference>
<evidence type="ECO:0000313" key="4">
    <source>
        <dbReference type="EMBL" id="RFT16349.1"/>
    </source>
</evidence>
<dbReference type="InterPro" id="IPR008207">
    <property type="entry name" value="Sig_transdc_His_kin_Hpt_dom"/>
</dbReference>
<sequence length="117" mass="13194">MAGKNSTPAPIDRKEALERIGGDAAFLQELLGIYDEDFHNKYDELGKAVEEKDFQVIREAGHYLKGASANLSLPALREAAWKMEQAGQNQDLKAAREALEALEREYRRLKDFLRESG</sequence>
<evidence type="ECO:0000313" key="5">
    <source>
        <dbReference type="Proteomes" id="UP000257323"/>
    </source>
</evidence>
<dbReference type="PROSITE" id="PS50894">
    <property type="entry name" value="HPT"/>
    <property type="match status" value="1"/>
</dbReference>
<dbReference type="InterPro" id="IPR036641">
    <property type="entry name" value="HPT_dom_sf"/>
</dbReference>
<dbReference type="CDD" id="cd00088">
    <property type="entry name" value="HPT"/>
    <property type="match status" value="1"/>
</dbReference>
<dbReference type="Pfam" id="PF01627">
    <property type="entry name" value="Hpt"/>
    <property type="match status" value="1"/>
</dbReference>
<evidence type="ECO:0000259" key="3">
    <source>
        <dbReference type="PROSITE" id="PS50894"/>
    </source>
</evidence>
<organism evidence="4 5">
    <name type="scientific">Candidatus Saccharicenans subterraneus</name>
    <dbReference type="NCBI Taxonomy" id="2508984"/>
    <lineage>
        <taxon>Bacteria</taxon>
        <taxon>Candidatus Aminicenantota</taxon>
        <taxon>Candidatus Aminicenantia</taxon>
        <taxon>Candidatus Aminicenantales</taxon>
        <taxon>Candidatus Saccharicenantaceae</taxon>
        <taxon>Candidatus Saccharicenans</taxon>
    </lineage>
</organism>
<keyword evidence="2" id="KW-0175">Coiled coil</keyword>
<evidence type="ECO:0000256" key="2">
    <source>
        <dbReference type="SAM" id="Coils"/>
    </source>
</evidence>
<feature type="domain" description="HPt" evidence="3">
    <location>
        <begin position="23"/>
        <end position="116"/>
    </location>
</feature>
<dbReference type="Gene3D" id="1.20.120.160">
    <property type="entry name" value="HPT domain"/>
    <property type="match status" value="1"/>
</dbReference>
<dbReference type="AlphaFoldDB" id="A0A3E2BNP0"/>
<feature type="modified residue" description="Phosphohistidine" evidence="1">
    <location>
        <position position="62"/>
    </location>
</feature>
<reference evidence="4 5" key="1">
    <citation type="submission" date="2018-08" db="EMBL/GenBank/DDBJ databases">
        <title>Genome analysis of the thermophilic bacterium of the candidate phylum Aminicenantes from deep subsurface aquifer revealed its physiology and ecological role.</title>
        <authorList>
            <person name="Kadnikov V.V."/>
            <person name="Mardanov A.V."/>
            <person name="Beletsky A.V."/>
            <person name="Karnachuk O.V."/>
            <person name="Ravin N.V."/>
        </authorList>
    </citation>
    <scope>NUCLEOTIDE SEQUENCE [LARGE SCALE GENOMIC DNA]</scope>
    <source>
        <strain evidence="4">BY38</strain>
    </source>
</reference>
<name>A0A3E2BNP0_9BACT</name>
<evidence type="ECO:0000256" key="1">
    <source>
        <dbReference type="PROSITE-ProRule" id="PRU00110"/>
    </source>
</evidence>
<proteinExistence type="predicted"/>
<dbReference type="GO" id="GO:0000160">
    <property type="term" value="P:phosphorelay signal transduction system"/>
    <property type="evidence" value="ECO:0007669"/>
    <property type="project" value="InterPro"/>
</dbReference>
<protein>
    <recommendedName>
        <fullName evidence="3">HPt domain-containing protein</fullName>
    </recommendedName>
</protein>
<dbReference type="SMART" id="SM00073">
    <property type="entry name" value="HPT"/>
    <property type="match status" value="1"/>
</dbReference>
<dbReference type="EMBL" id="QUAH01000004">
    <property type="protein sequence ID" value="RFT16349.1"/>
    <property type="molecule type" value="Genomic_DNA"/>
</dbReference>
<feature type="coiled-coil region" evidence="2">
    <location>
        <begin position="85"/>
        <end position="115"/>
    </location>
</feature>